<dbReference type="EMBL" id="KQ965045">
    <property type="protein sequence ID" value="KXN64959.1"/>
    <property type="molecule type" value="Genomic_DNA"/>
</dbReference>
<dbReference type="AlphaFoldDB" id="A0A137NQC9"/>
<organism evidence="3 4">
    <name type="scientific">Conidiobolus coronatus (strain ATCC 28846 / CBS 209.66 / NRRL 28638)</name>
    <name type="common">Delacroixia coronata</name>
    <dbReference type="NCBI Taxonomy" id="796925"/>
    <lineage>
        <taxon>Eukaryota</taxon>
        <taxon>Fungi</taxon>
        <taxon>Fungi incertae sedis</taxon>
        <taxon>Zoopagomycota</taxon>
        <taxon>Entomophthoromycotina</taxon>
        <taxon>Entomophthoromycetes</taxon>
        <taxon>Entomophthorales</taxon>
        <taxon>Ancylistaceae</taxon>
        <taxon>Conidiobolus</taxon>
    </lineage>
</organism>
<keyword evidence="2" id="KW-0732">Signal</keyword>
<feature type="chain" id="PRO_5007293959" evidence="2">
    <location>
        <begin position="23"/>
        <end position="151"/>
    </location>
</feature>
<name>A0A137NQC9_CONC2</name>
<keyword evidence="4" id="KW-1185">Reference proteome</keyword>
<accession>A0A137NQC9</accession>
<feature type="region of interest" description="Disordered" evidence="1">
    <location>
        <begin position="74"/>
        <end position="94"/>
    </location>
</feature>
<sequence>MLLKKLIFSSIVLASPISDAAGINKSGVIFDETGRGSTNGENGHNLDSFNSLLSGTNGLPFGTALFGGGFKGNGKSGRGRGLHPNQEAKSGLLNDNLGVGNNLLTLGSDKNSVQAEEQFDEISVQDEFEPQLPPLSEEEHFFQNDFFHRTS</sequence>
<proteinExistence type="predicted"/>
<feature type="signal peptide" evidence="2">
    <location>
        <begin position="1"/>
        <end position="22"/>
    </location>
</feature>
<dbReference type="Proteomes" id="UP000070444">
    <property type="component" value="Unassembled WGS sequence"/>
</dbReference>
<evidence type="ECO:0000313" key="4">
    <source>
        <dbReference type="Proteomes" id="UP000070444"/>
    </source>
</evidence>
<evidence type="ECO:0000313" key="3">
    <source>
        <dbReference type="EMBL" id="KXN64959.1"/>
    </source>
</evidence>
<evidence type="ECO:0000256" key="2">
    <source>
        <dbReference type="SAM" id="SignalP"/>
    </source>
</evidence>
<gene>
    <name evidence="3" type="ORF">CONCODRAFT_13635</name>
</gene>
<protein>
    <submittedName>
        <fullName evidence="3">Uncharacterized protein</fullName>
    </submittedName>
</protein>
<reference evidence="3 4" key="1">
    <citation type="journal article" date="2015" name="Genome Biol. Evol.">
        <title>Phylogenomic analyses indicate that early fungi evolved digesting cell walls of algal ancestors of land plants.</title>
        <authorList>
            <person name="Chang Y."/>
            <person name="Wang S."/>
            <person name="Sekimoto S."/>
            <person name="Aerts A.L."/>
            <person name="Choi C."/>
            <person name="Clum A."/>
            <person name="LaButti K.M."/>
            <person name="Lindquist E.A."/>
            <person name="Yee Ngan C."/>
            <person name="Ohm R.A."/>
            <person name="Salamov A.A."/>
            <person name="Grigoriev I.V."/>
            <person name="Spatafora J.W."/>
            <person name="Berbee M.L."/>
        </authorList>
    </citation>
    <scope>NUCLEOTIDE SEQUENCE [LARGE SCALE GENOMIC DNA]</scope>
    <source>
        <strain evidence="3 4">NRRL 28638</strain>
    </source>
</reference>
<evidence type="ECO:0000256" key="1">
    <source>
        <dbReference type="SAM" id="MobiDB-lite"/>
    </source>
</evidence>